<evidence type="ECO:0000313" key="2">
    <source>
        <dbReference type="Proteomes" id="UP000199341"/>
    </source>
</evidence>
<accession>A0A1H0MCK1</accession>
<dbReference type="STRING" id="310781.SAMN05216259_112157"/>
<organism evidence="1 2">
    <name type="scientific">Actinacidiphila guanduensis</name>
    <dbReference type="NCBI Taxonomy" id="310781"/>
    <lineage>
        <taxon>Bacteria</taxon>
        <taxon>Bacillati</taxon>
        <taxon>Actinomycetota</taxon>
        <taxon>Actinomycetes</taxon>
        <taxon>Kitasatosporales</taxon>
        <taxon>Streptomycetaceae</taxon>
        <taxon>Actinacidiphila</taxon>
    </lineage>
</organism>
<proteinExistence type="predicted"/>
<dbReference type="OrthoDB" id="3538063at2"/>
<dbReference type="Proteomes" id="UP000199341">
    <property type="component" value="Unassembled WGS sequence"/>
</dbReference>
<protein>
    <submittedName>
        <fullName evidence="1">Uncharacterized protein</fullName>
    </submittedName>
</protein>
<sequence>MSEVRLTSEERRRFGALVADVWNDGDLAARYAAEPLAVLAERGIVSAEPLEVPAAPVEEIDDEALGLLSAVGGLAPACCSSATTIACIGCVMTAC</sequence>
<dbReference type="RefSeq" id="WP_093786958.1">
    <property type="nucleotide sequence ID" value="NZ_FNIE01000012.1"/>
</dbReference>
<name>A0A1H0MCK1_9ACTN</name>
<dbReference type="AlphaFoldDB" id="A0A1H0MCK1"/>
<dbReference type="EMBL" id="FNIE01000012">
    <property type="protein sequence ID" value="SDO78163.1"/>
    <property type="molecule type" value="Genomic_DNA"/>
</dbReference>
<evidence type="ECO:0000313" key="1">
    <source>
        <dbReference type="EMBL" id="SDO78163.1"/>
    </source>
</evidence>
<gene>
    <name evidence="1" type="ORF">SAMN05216259_112157</name>
</gene>
<keyword evidence="2" id="KW-1185">Reference proteome</keyword>
<reference evidence="1 2" key="1">
    <citation type="submission" date="2016-10" db="EMBL/GenBank/DDBJ databases">
        <authorList>
            <person name="de Groot N.N."/>
        </authorList>
    </citation>
    <scope>NUCLEOTIDE SEQUENCE [LARGE SCALE GENOMIC DNA]</scope>
    <source>
        <strain evidence="1 2">CGMCC 4.2022</strain>
    </source>
</reference>